<evidence type="ECO:0000256" key="6">
    <source>
        <dbReference type="ARBA" id="ARBA00022918"/>
    </source>
</evidence>
<comment type="caution">
    <text evidence="8">The sequence shown here is derived from an EMBL/GenBank/DDBJ whole genome shotgun (WGS) entry which is preliminary data.</text>
</comment>
<keyword evidence="6 8" id="KW-0695">RNA-directed DNA polymerase</keyword>
<dbReference type="PANTHER" id="PTHR37984:SF5">
    <property type="entry name" value="PROTEIN NYNRIN-LIKE"/>
    <property type="match status" value="1"/>
</dbReference>
<name>A0A6L2JBS0_TANCI</name>
<evidence type="ECO:0000313" key="8">
    <source>
        <dbReference type="EMBL" id="GEU34448.1"/>
    </source>
</evidence>
<dbReference type="GO" id="GO:0004519">
    <property type="term" value="F:endonuclease activity"/>
    <property type="evidence" value="ECO:0007669"/>
    <property type="project" value="UniProtKB-KW"/>
</dbReference>
<evidence type="ECO:0000259" key="7">
    <source>
        <dbReference type="PROSITE" id="PS50994"/>
    </source>
</evidence>
<dbReference type="InterPro" id="IPR001584">
    <property type="entry name" value="Integrase_cat-core"/>
</dbReference>
<evidence type="ECO:0000256" key="2">
    <source>
        <dbReference type="ARBA" id="ARBA00022695"/>
    </source>
</evidence>
<dbReference type="SUPFAM" id="SSF56672">
    <property type="entry name" value="DNA/RNA polymerases"/>
    <property type="match status" value="1"/>
</dbReference>
<gene>
    <name evidence="8" type="ORF">Tci_006426</name>
</gene>
<keyword evidence="3" id="KW-0540">Nuclease</keyword>
<dbReference type="EMBL" id="BKCJ010000577">
    <property type="protein sequence ID" value="GEU34448.1"/>
    <property type="molecule type" value="Genomic_DNA"/>
</dbReference>
<dbReference type="InterPro" id="IPR041588">
    <property type="entry name" value="Integrase_H2C2"/>
</dbReference>
<dbReference type="Gene3D" id="1.10.340.70">
    <property type="match status" value="1"/>
</dbReference>
<dbReference type="CDD" id="cd09274">
    <property type="entry name" value="RNase_HI_RT_Ty3"/>
    <property type="match status" value="1"/>
</dbReference>
<dbReference type="Pfam" id="PF17917">
    <property type="entry name" value="RT_RNaseH"/>
    <property type="match status" value="1"/>
</dbReference>
<reference evidence="8" key="1">
    <citation type="journal article" date="2019" name="Sci. Rep.">
        <title>Draft genome of Tanacetum cinerariifolium, the natural source of mosquito coil.</title>
        <authorList>
            <person name="Yamashiro T."/>
            <person name="Shiraishi A."/>
            <person name="Satake H."/>
            <person name="Nakayama K."/>
        </authorList>
    </citation>
    <scope>NUCLEOTIDE SEQUENCE</scope>
</reference>
<dbReference type="Gene3D" id="3.10.20.370">
    <property type="match status" value="1"/>
</dbReference>
<dbReference type="GO" id="GO:0003676">
    <property type="term" value="F:nucleic acid binding"/>
    <property type="evidence" value="ECO:0007669"/>
    <property type="project" value="InterPro"/>
</dbReference>
<keyword evidence="2" id="KW-0548">Nucleotidyltransferase</keyword>
<evidence type="ECO:0000256" key="3">
    <source>
        <dbReference type="ARBA" id="ARBA00022722"/>
    </source>
</evidence>
<evidence type="ECO:0000256" key="4">
    <source>
        <dbReference type="ARBA" id="ARBA00022759"/>
    </source>
</evidence>
<dbReference type="InterPro" id="IPR036397">
    <property type="entry name" value="RNaseH_sf"/>
</dbReference>
<organism evidence="8">
    <name type="scientific">Tanacetum cinerariifolium</name>
    <name type="common">Dalmatian daisy</name>
    <name type="synonym">Chrysanthemum cinerariifolium</name>
    <dbReference type="NCBI Taxonomy" id="118510"/>
    <lineage>
        <taxon>Eukaryota</taxon>
        <taxon>Viridiplantae</taxon>
        <taxon>Streptophyta</taxon>
        <taxon>Embryophyta</taxon>
        <taxon>Tracheophyta</taxon>
        <taxon>Spermatophyta</taxon>
        <taxon>Magnoliopsida</taxon>
        <taxon>eudicotyledons</taxon>
        <taxon>Gunneridae</taxon>
        <taxon>Pentapetalae</taxon>
        <taxon>asterids</taxon>
        <taxon>campanulids</taxon>
        <taxon>Asterales</taxon>
        <taxon>Asteraceae</taxon>
        <taxon>Asteroideae</taxon>
        <taxon>Anthemideae</taxon>
        <taxon>Anthemidinae</taxon>
        <taxon>Tanacetum</taxon>
    </lineage>
</organism>
<dbReference type="SUPFAM" id="SSF53098">
    <property type="entry name" value="Ribonuclease H-like"/>
    <property type="match status" value="1"/>
</dbReference>
<dbReference type="InterPro" id="IPR012337">
    <property type="entry name" value="RNaseH-like_sf"/>
</dbReference>
<dbReference type="PROSITE" id="PS50994">
    <property type="entry name" value="INTEGRASE"/>
    <property type="match status" value="1"/>
</dbReference>
<protein>
    <submittedName>
        <fullName evidence="8">Reverse transcriptase domain-containing protein</fullName>
    </submittedName>
</protein>
<accession>A0A6L2JBS0</accession>
<keyword evidence="4" id="KW-0255">Endonuclease</keyword>
<dbReference type="Pfam" id="PF17921">
    <property type="entry name" value="Integrase_H2C2"/>
    <property type="match status" value="1"/>
</dbReference>
<dbReference type="GO" id="GO:0015074">
    <property type="term" value="P:DNA integration"/>
    <property type="evidence" value="ECO:0007669"/>
    <property type="project" value="InterPro"/>
</dbReference>
<evidence type="ECO:0000256" key="5">
    <source>
        <dbReference type="ARBA" id="ARBA00022801"/>
    </source>
</evidence>
<dbReference type="GO" id="GO:0016787">
    <property type="term" value="F:hydrolase activity"/>
    <property type="evidence" value="ECO:0007669"/>
    <property type="project" value="UniProtKB-KW"/>
</dbReference>
<proteinExistence type="predicted"/>
<feature type="domain" description="Integrase catalytic" evidence="7">
    <location>
        <begin position="384"/>
        <end position="550"/>
    </location>
</feature>
<sequence length="581" mass="67597">MVGGCLIQLTTVHWSSQLLKKMDRLDLRNTQKSLKYNNFKMIVMFKQLISFFTGETLYEYYWRFSQLINDMHTIRMTMKQVQVNTKFLNALPPEWSKFVTDVKLAKSLYTTEYDQLYAYLSEFDYAVGAVLGQRVDKHFRPIHYASKTMNQAETNYTTTEKKMLAVVYAFEKFRSYLIMNKSIVYTDHSALKYLFAKKDAKARLLRWILLLQEFDFKVIDTKGAENYAADHLSRLENPYENVFDPIEINETFPLKSINKVGHQDPSTLWFADFANYHAGKFIIKGMPTQQKQKFFKDARHYFWDDPYLFRTCPDQIIRRCVAGKEAIDILNACHSGPTGGHYGANYTAKKVFDSGFYWPTIYKDAFELVKNYDSCQRQGKISQRDEMPQNSIQVCEIFDLWGIDFMGPFPSSKGNKYILVAVDYLSKWVKAKALPTNDARVVVKFLKSLFSRFGIPKAIISDRGTHFCNDKFSRVISKYGVTHRLSIAYHPQTSGQVEVTNRGLKRILERTVGENRALWSDKLEDSLWAFKTAFKTLVGCTPYRLVYGKACHLPLELEHKAFWALKHANFDLKTVGDHRKL</sequence>
<dbReference type="GO" id="GO:0003964">
    <property type="term" value="F:RNA-directed DNA polymerase activity"/>
    <property type="evidence" value="ECO:0007669"/>
    <property type="project" value="UniProtKB-KW"/>
</dbReference>
<dbReference type="Gene3D" id="3.30.420.10">
    <property type="entry name" value="Ribonuclease H-like superfamily/Ribonuclease H"/>
    <property type="match status" value="1"/>
</dbReference>
<dbReference type="PANTHER" id="PTHR37984">
    <property type="entry name" value="PROTEIN CBG26694"/>
    <property type="match status" value="1"/>
</dbReference>
<keyword evidence="5" id="KW-0378">Hydrolase</keyword>
<dbReference type="InterPro" id="IPR050951">
    <property type="entry name" value="Retrovirus_Pol_polyprotein"/>
</dbReference>
<evidence type="ECO:0000256" key="1">
    <source>
        <dbReference type="ARBA" id="ARBA00022679"/>
    </source>
</evidence>
<dbReference type="InterPro" id="IPR043502">
    <property type="entry name" value="DNA/RNA_pol_sf"/>
</dbReference>
<dbReference type="InterPro" id="IPR041373">
    <property type="entry name" value="RT_RNaseH"/>
</dbReference>
<keyword evidence="1" id="KW-0808">Transferase</keyword>
<dbReference type="Pfam" id="PF00665">
    <property type="entry name" value="rve"/>
    <property type="match status" value="1"/>
</dbReference>
<dbReference type="AlphaFoldDB" id="A0A6L2JBS0"/>